<evidence type="ECO:0000256" key="8">
    <source>
        <dbReference type="SAM" id="Phobius"/>
    </source>
</evidence>
<dbReference type="PRINTS" id="PR00176">
    <property type="entry name" value="NANEUSMPORT"/>
</dbReference>
<dbReference type="PROSITE" id="PS50267">
    <property type="entry name" value="NA_NEUROTRAN_SYMP_3"/>
    <property type="match status" value="1"/>
</dbReference>
<dbReference type="Proteomes" id="UP001164746">
    <property type="component" value="Chromosome 8"/>
</dbReference>
<dbReference type="Pfam" id="PF00209">
    <property type="entry name" value="SNF"/>
    <property type="match status" value="1"/>
</dbReference>
<evidence type="ECO:0000313" key="10">
    <source>
        <dbReference type="Proteomes" id="UP001164746"/>
    </source>
</evidence>
<dbReference type="InterPro" id="IPR000175">
    <property type="entry name" value="Na/ntran_symport"/>
</dbReference>
<evidence type="ECO:0000256" key="7">
    <source>
        <dbReference type="SAM" id="MobiDB-lite"/>
    </source>
</evidence>
<comment type="subcellular location">
    <subcellularLocation>
        <location evidence="1">Membrane</location>
        <topology evidence="1">Multi-pass membrane protein</topology>
    </subcellularLocation>
</comment>
<comment type="similarity">
    <text evidence="6">Belongs to the sodium:neurotransmitter symporter (SNF) (TC 2.A.22) family.</text>
</comment>
<dbReference type="PANTHER" id="PTHR11616:SF182">
    <property type="entry name" value="TRANSPORTER"/>
    <property type="match status" value="1"/>
</dbReference>
<feature type="transmembrane region" description="Helical" evidence="8">
    <location>
        <begin position="177"/>
        <end position="205"/>
    </location>
</feature>
<dbReference type="PROSITE" id="PS00610">
    <property type="entry name" value="NA_NEUROTRAN_SYMP_1"/>
    <property type="match status" value="1"/>
</dbReference>
<gene>
    <name evidence="9" type="ORF">MAR_025979</name>
</gene>
<keyword evidence="2 6" id="KW-0813">Transport</keyword>
<evidence type="ECO:0000256" key="2">
    <source>
        <dbReference type="ARBA" id="ARBA00022448"/>
    </source>
</evidence>
<feature type="transmembrane region" description="Helical" evidence="8">
    <location>
        <begin position="135"/>
        <end position="156"/>
    </location>
</feature>
<evidence type="ECO:0000256" key="3">
    <source>
        <dbReference type="ARBA" id="ARBA00022692"/>
    </source>
</evidence>
<accession>A0ABY7ES89</accession>
<dbReference type="SUPFAM" id="SSF161070">
    <property type="entry name" value="SNF-like"/>
    <property type="match status" value="1"/>
</dbReference>
<proteinExistence type="inferred from homology"/>
<protein>
    <recommendedName>
        <fullName evidence="6">Transporter</fullName>
    </recommendedName>
</protein>
<name>A0ABY7ES89_MYAAR</name>
<evidence type="ECO:0000256" key="4">
    <source>
        <dbReference type="ARBA" id="ARBA00022989"/>
    </source>
</evidence>
<evidence type="ECO:0000256" key="6">
    <source>
        <dbReference type="RuleBase" id="RU003732"/>
    </source>
</evidence>
<reference evidence="9" key="1">
    <citation type="submission" date="2022-11" db="EMBL/GenBank/DDBJ databases">
        <title>Centuries of genome instability and evolution in soft-shell clam transmissible cancer (bioRxiv).</title>
        <authorList>
            <person name="Hart S.F.M."/>
            <person name="Yonemitsu M.A."/>
            <person name="Giersch R.M."/>
            <person name="Beal B.F."/>
            <person name="Arriagada G."/>
            <person name="Davis B.W."/>
            <person name="Ostrander E.A."/>
            <person name="Goff S.P."/>
            <person name="Metzger M.J."/>
        </authorList>
    </citation>
    <scope>NUCLEOTIDE SEQUENCE</scope>
    <source>
        <strain evidence="9">MELC-2E11</strain>
        <tissue evidence="9">Siphon/mantle</tissue>
    </source>
</reference>
<dbReference type="EMBL" id="CP111019">
    <property type="protein sequence ID" value="WAR11799.1"/>
    <property type="molecule type" value="Genomic_DNA"/>
</dbReference>
<evidence type="ECO:0000256" key="1">
    <source>
        <dbReference type="ARBA" id="ARBA00004141"/>
    </source>
</evidence>
<keyword evidence="10" id="KW-1185">Reference proteome</keyword>
<sequence length="234" mass="25628">MDTNEHEDIDRLEMARLASHGNKTGDGNTLSRDTNRGGALIVPPDTEHAHLILPSPIGSYGSTLGSTLSINPEASTANLLRIDLDRKLDRHTGEERDTWNNRAEFLLSLVGYAVGLGNVWRFPYLTQKNGGGAFLLPYAVMIVVEGIPLFYLELAIGQRLRKGAVGAWNEVSPYLGGLGLASATVAFNVALYYNTIMAWCMLYLVQSFQSPLPWSQCPSVYHGNTTVVDDECQV</sequence>
<dbReference type="InterPro" id="IPR037272">
    <property type="entry name" value="SNS_sf"/>
</dbReference>
<keyword evidence="6" id="KW-0769">Symport</keyword>
<organism evidence="9 10">
    <name type="scientific">Mya arenaria</name>
    <name type="common">Soft-shell clam</name>
    <dbReference type="NCBI Taxonomy" id="6604"/>
    <lineage>
        <taxon>Eukaryota</taxon>
        <taxon>Metazoa</taxon>
        <taxon>Spiralia</taxon>
        <taxon>Lophotrochozoa</taxon>
        <taxon>Mollusca</taxon>
        <taxon>Bivalvia</taxon>
        <taxon>Autobranchia</taxon>
        <taxon>Heteroconchia</taxon>
        <taxon>Euheterodonta</taxon>
        <taxon>Imparidentia</taxon>
        <taxon>Neoheterodontei</taxon>
        <taxon>Myida</taxon>
        <taxon>Myoidea</taxon>
        <taxon>Myidae</taxon>
        <taxon>Mya</taxon>
    </lineage>
</organism>
<keyword evidence="4 8" id="KW-1133">Transmembrane helix</keyword>
<dbReference type="PANTHER" id="PTHR11616">
    <property type="entry name" value="SODIUM/CHLORIDE DEPENDENT TRANSPORTER"/>
    <property type="match status" value="1"/>
</dbReference>
<feature type="compositionally biased region" description="Polar residues" evidence="7">
    <location>
        <begin position="21"/>
        <end position="32"/>
    </location>
</feature>
<keyword evidence="5 8" id="KW-0472">Membrane</keyword>
<keyword evidence="3 6" id="KW-0812">Transmembrane</keyword>
<feature type="region of interest" description="Disordered" evidence="7">
    <location>
        <begin position="19"/>
        <end position="38"/>
    </location>
</feature>
<evidence type="ECO:0000256" key="5">
    <source>
        <dbReference type="ARBA" id="ARBA00023136"/>
    </source>
</evidence>
<evidence type="ECO:0000313" key="9">
    <source>
        <dbReference type="EMBL" id="WAR11799.1"/>
    </source>
</evidence>